<protein>
    <submittedName>
        <fullName evidence="1">Uncharacterized protein</fullName>
    </submittedName>
</protein>
<gene>
    <name evidence="1" type="ORF">IAB74_05405</name>
</gene>
<proteinExistence type="predicted"/>
<dbReference type="AlphaFoldDB" id="A0A9D1CN23"/>
<organism evidence="1 2">
    <name type="scientific">Candidatus Faecousia excrementigallinarum</name>
    <dbReference type="NCBI Taxonomy" id="2840806"/>
    <lineage>
        <taxon>Bacteria</taxon>
        <taxon>Bacillati</taxon>
        <taxon>Bacillota</taxon>
        <taxon>Clostridia</taxon>
        <taxon>Eubacteriales</taxon>
        <taxon>Oscillospiraceae</taxon>
        <taxon>Faecousia</taxon>
    </lineage>
</organism>
<evidence type="ECO:0000313" key="1">
    <source>
        <dbReference type="EMBL" id="HIQ67924.1"/>
    </source>
</evidence>
<comment type="caution">
    <text evidence="1">The sequence shown here is derived from an EMBL/GenBank/DDBJ whole genome shotgun (WGS) entry which is preliminary data.</text>
</comment>
<sequence length="107" mass="12395">MQKFQAPFFSTLPAREEWIPLPGAKYSGVFHILQDRISFLHDKQFYADLFLTKCKIVDMILQFYSPAGFLKTPAEFWNPKKEVLSWKKEVWIGAVWALDTSPPISGL</sequence>
<reference evidence="1" key="2">
    <citation type="journal article" date="2021" name="PeerJ">
        <title>Extensive microbial diversity within the chicken gut microbiome revealed by metagenomics and culture.</title>
        <authorList>
            <person name="Gilroy R."/>
            <person name="Ravi A."/>
            <person name="Getino M."/>
            <person name="Pursley I."/>
            <person name="Horton D.L."/>
            <person name="Alikhan N.F."/>
            <person name="Baker D."/>
            <person name="Gharbi K."/>
            <person name="Hall N."/>
            <person name="Watson M."/>
            <person name="Adriaenssens E.M."/>
            <person name="Foster-Nyarko E."/>
            <person name="Jarju S."/>
            <person name="Secka A."/>
            <person name="Antonio M."/>
            <person name="Oren A."/>
            <person name="Chaudhuri R.R."/>
            <person name="La Ragione R."/>
            <person name="Hildebrand F."/>
            <person name="Pallen M.J."/>
        </authorList>
    </citation>
    <scope>NUCLEOTIDE SEQUENCE</scope>
    <source>
        <strain evidence="1">13361</strain>
    </source>
</reference>
<name>A0A9D1CN23_9FIRM</name>
<dbReference type="EMBL" id="DVFK01000076">
    <property type="protein sequence ID" value="HIQ67924.1"/>
    <property type="molecule type" value="Genomic_DNA"/>
</dbReference>
<dbReference type="Proteomes" id="UP000886796">
    <property type="component" value="Unassembled WGS sequence"/>
</dbReference>
<reference evidence="1" key="1">
    <citation type="submission" date="2020-10" db="EMBL/GenBank/DDBJ databases">
        <authorList>
            <person name="Gilroy R."/>
        </authorList>
    </citation>
    <scope>NUCLEOTIDE SEQUENCE</scope>
    <source>
        <strain evidence="1">13361</strain>
    </source>
</reference>
<evidence type="ECO:0000313" key="2">
    <source>
        <dbReference type="Proteomes" id="UP000886796"/>
    </source>
</evidence>
<accession>A0A9D1CN23</accession>